<feature type="transmembrane region" description="Helical" evidence="1">
    <location>
        <begin position="32"/>
        <end position="52"/>
    </location>
</feature>
<sequence length="164" mass="18280">MTVYHFIGVFSGTQNKKSCNPGSNNVAITKTVFDLIGLFNFITIVSGVYITIVGHKHLEKWIETYFDGKSADPNDQSQFKAAKLKATKRSFLYPLSSLITLSPEVVLCFWMVIDDPPVEIFAVNSVMMGFKGILTLIAFSLDQAVWNSAKSTYAKLKDTQLQNL</sequence>
<keyword evidence="1" id="KW-1133">Transmembrane helix</keyword>
<dbReference type="Proteomes" id="UP000070444">
    <property type="component" value="Unassembled WGS sequence"/>
</dbReference>
<keyword evidence="1" id="KW-0472">Membrane</keyword>
<evidence type="ECO:0000313" key="3">
    <source>
        <dbReference type="Proteomes" id="UP000070444"/>
    </source>
</evidence>
<dbReference type="EMBL" id="KQ965131">
    <property type="protein sequence ID" value="KXN64837.1"/>
    <property type="molecule type" value="Genomic_DNA"/>
</dbReference>
<gene>
    <name evidence="2" type="ORF">CONCODRAFT_74594</name>
</gene>
<feature type="transmembrane region" description="Helical" evidence="1">
    <location>
        <begin position="119"/>
        <end position="141"/>
    </location>
</feature>
<evidence type="ECO:0000313" key="2">
    <source>
        <dbReference type="EMBL" id="KXN64837.1"/>
    </source>
</evidence>
<dbReference type="AlphaFoldDB" id="A0A137NQ19"/>
<proteinExistence type="predicted"/>
<organism evidence="2 3">
    <name type="scientific">Conidiobolus coronatus (strain ATCC 28846 / CBS 209.66 / NRRL 28638)</name>
    <name type="common">Delacroixia coronata</name>
    <dbReference type="NCBI Taxonomy" id="796925"/>
    <lineage>
        <taxon>Eukaryota</taxon>
        <taxon>Fungi</taxon>
        <taxon>Fungi incertae sedis</taxon>
        <taxon>Zoopagomycota</taxon>
        <taxon>Entomophthoromycotina</taxon>
        <taxon>Entomophthoromycetes</taxon>
        <taxon>Entomophthorales</taxon>
        <taxon>Ancylistaceae</taxon>
        <taxon>Conidiobolus</taxon>
    </lineage>
</organism>
<keyword evidence="3" id="KW-1185">Reference proteome</keyword>
<evidence type="ECO:0000256" key="1">
    <source>
        <dbReference type="SAM" id="Phobius"/>
    </source>
</evidence>
<accession>A0A137NQ19</accession>
<protein>
    <submittedName>
        <fullName evidence="2">Uncharacterized protein</fullName>
    </submittedName>
</protein>
<name>A0A137NQ19_CONC2</name>
<reference evidence="2 3" key="1">
    <citation type="journal article" date="2015" name="Genome Biol. Evol.">
        <title>Phylogenomic analyses indicate that early fungi evolved digesting cell walls of algal ancestors of land plants.</title>
        <authorList>
            <person name="Chang Y."/>
            <person name="Wang S."/>
            <person name="Sekimoto S."/>
            <person name="Aerts A.L."/>
            <person name="Choi C."/>
            <person name="Clum A."/>
            <person name="LaButti K.M."/>
            <person name="Lindquist E.A."/>
            <person name="Yee Ngan C."/>
            <person name="Ohm R.A."/>
            <person name="Salamov A.A."/>
            <person name="Grigoriev I.V."/>
            <person name="Spatafora J.W."/>
            <person name="Berbee M.L."/>
        </authorList>
    </citation>
    <scope>NUCLEOTIDE SEQUENCE [LARGE SCALE GENOMIC DNA]</scope>
    <source>
        <strain evidence="2 3">NRRL 28638</strain>
    </source>
</reference>
<keyword evidence="1" id="KW-0812">Transmembrane</keyword>
<feature type="transmembrane region" description="Helical" evidence="1">
    <location>
        <begin position="91"/>
        <end position="113"/>
    </location>
</feature>